<dbReference type="EMBL" id="BAAALS010000001">
    <property type="protein sequence ID" value="GAA1735597.1"/>
    <property type="molecule type" value="Genomic_DNA"/>
</dbReference>
<protein>
    <submittedName>
        <fullName evidence="3">Uncharacterized protein</fullName>
    </submittedName>
</protein>
<evidence type="ECO:0000313" key="3">
    <source>
        <dbReference type="EMBL" id="GAA1735597.1"/>
    </source>
</evidence>
<dbReference type="Proteomes" id="UP001500655">
    <property type="component" value="Unassembled WGS sequence"/>
</dbReference>
<sequence>MEQLVSDPYAQHPGQPDPNWPQPQQAPTSPYAPQAPGSPYAQPTQAGFPAYGTQGQQPYSAQPGYFPGGQPPAKSNKGLIIGLLVGILVLLLLLCGGGVAWYLSADKDEPTTPTTQNSAPAATAAPPTSGSGQQNNNNAITAKYSSDFADVCDGGAILNAADYNAGSANKAFAFSNRPDRPTSWSHRFLDSTAKYYAKIADFTTVSVVACVSYVEGSETVGQKCDIKASDGKKLTVDYVSSRYTLTFYAAKTGQKIGDGGTVNAPATRCPSFMTYNKDTLKSYASPDEGTIDAAVEKLLGR</sequence>
<reference evidence="3 4" key="1">
    <citation type="journal article" date="2019" name="Int. J. Syst. Evol. Microbiol.">
        <title>The Global Catalogue of Microorganisms (GCM) 10K type strain sequencing project: providing services to taxonomists for standard genome sequencing and annotation.</title>
        <authorList>
            <consortium name="The Broad Institute Genomics Platform"/>
            <consortium name="The Broad Institute Genome Sequencing Center for Infectious Disease"/>
            <person name="Wu L."/>
            <person name="Ma J."/>
        </authorList>
    </citation>
    <scope>NUCLEOTIDE SEQUENCE [LARGE SCALE GENOMIC DNA]</scope>
    <source>
        <strain evidence="3 4">JCM 13249</strain>
    </source>
</reference>
<gene>
    <name evidence="3" type="ORF">GCM10009681_02530</name>
</gene>
<evidence type="ECO:0000256" key="1">
    <source>
        <dbReference type="SAM" id="MobiDB-lite"/>
    </source>
</evidence>
<keyword evidence="4" id="KW-1185">Reference proteome</keyword>
<keyword evidence="2" id="KW-0812">Transmembrane</keyword>
<organism evidence="3 4">
    <name type="scientific">Luedemannella helvata</name>
    <dbReference type="NCBI Taxonomy" id="349315"/>
    <lineage>
        <taxon>Bacteria</taxon>
        <taxon>Bacillati</taxon>
        <taxon>Actinomycetota</taxon>
        <taxon>Actinomycetes</taxon>
        <taxon>Micromonosporales</taxon>
        <taxon>Micromonosporaceae</taxon>
        <taxon>Luedemannella</taxon>
    </lineage>
</organism>
<feature type="region of interest" description="Disordered" evidence="1">
    <location>
        <begin position="1"/>
        <end position="70"/>
    </location>
</feature>
<accession>A0ABN2JSK6</accession>
<name>A0ABN2JSK6_9ACTN</name>
<feature type="transmembrane region" description="Helical" evidence="2">
    <location>
        <begin position="79"/>
        <end position="103"/>
    </location>
</feature>
<comment type="caution">
    <text evidence="3">The sequence shown here is derived from an EMBL/GenBank/DDBJ whole genome shotgun (WGS) entry which is preliminary data.</text>
</comment>
<feature type="compositionally biased region" description="Low complexity" evidence="1">
    <location>
        <begin position="111"/>
        <end position="128"/>
    </location>
</feature>
<evidence type="ECO:0000256" key="2">
    <source>
        <dbReference type="SAM" id="Phobius"/>
    </source>
</evidence>
<proteinExistence type="predicted"/>
<evidence type="ECO:0000313" key="4">
    <source>
        <dbReference type="Proteomes" id="UP001500655"/>
    </source>
</evidence>
<keyword evidence="2" id="KW-0472">Membrane</keyword>
<keyword evidence="2" id="KW-1133">Transmembrane helix</keyword>
<feature type="region of interest" description="Disordered" evidence="1">
    <location>
        <begin position="109"/>
        <end position="137"/>
    </location>
</feature>